<organism evidence="1 2">
    <name type="scientific">Geopseudomonas guangdongensis</name>
    <dbReference type="NCBI Taxonomy" id="1245526"/>
    <lineage>
        <taxon>Bacteria</taxon>
        <taxon>Pseudomonadati</taxon>
        <taxon>Pseudomonadota</taxon>
        <taxon>Gammaproteobacteria</taxon>
        <taxon>Pseudomonadales</taxon>
        <taxon>Pseudomonadaceae</taxon>
        <taxon>Geopseudomonas</taxon>
    </lineage>
</organism>
<sequence>MEGYKVLHAPSSVGGNPQVLSRALRQLGVDSCSLVVSQNYLNYPADLVLHRPGQSLLVRELKRLWAILFLLPRFDIVHYNAGTTLACAYAFTYSRRQGLKGILRCIYAGYLRLLQRFEIFYIRKLGKLVFITYQGDDARQGDYSRANFAINIASQVEEGYYCMASDTFKRSNIRKLGGVSSQVYSVNPDLLHVLPSGARFTPYSHVFMDEWRPSYSQSEDRPLRIVHAPSNRRVKGSDIILTALERLRSQGFAFELLLVEGMSNAEARKLYESADVLIDQLFAGWYGGLAVELMALGKPVLVYIREEDLRYIEPEMRADLPFIQVTPCSLEQTLLRVLTMPREDLVALGRKSRYFVERWHDPITIARSIKADYERALERQKKVTK</sequence>
<dbReference type="EMBL" id="LT629780">
    <property type="protein sequence ID" value="SDT90920.1"/>
    <property type="molecule type" value="Genomic_DNA"/>
</dbReference>
<reference evidence="2" key="1">
    <citation type="submission" date="2016-10" db="EMBL/GenBank/DDBJ databases">
        <authorList>
            <person name="Varghese N."/>
            <person name="Submissions S."/>
        </authorList>
    </citation>
    <scope>NUCLEOTIDE SEQUENCE [LARGE SCALE GENOMIC DNA]</scope>
    <source>
        <strain evidence="2">CCTCC 2012022</strain>
    </source>
</reference>
<dbReference type="GO" id="GO:0016740">
    <property type="term" value="F:transferase activity"/>
    <property type="evidence" value="ECO:0007669"/>
    <property type="project" value="UniProtKB-KW"/>
</dbReference>
<dbReference type="Proteomes" id="UP000243063">
    <property type="component" value="Chromosome I"/>
</dbReference>
<keyword evidence="2" id="KW-1185">Reference proteome</keyword>
<evidence type="ECO:0000313" key="1">
    <source>
        <dbReference type="EMBL" id="SDT90920.1"/>
    </source>
</evidence>
<name>A0A1H2E758_9GAMM</name>
<protein>
    <submittedName>
        <fullName evidence="1">Glycosyltransferase involved in cell wall bisynthesis</fullName>
    </submittedName>
</protein>
<dbReference type="STRING" id="1245526.SAMN05216580_0358"/>
<proteinExistence type="predicted"/>
<keyword evidence="1" id="KW-0808">Transferase</keyword>
<gene>
    <name evidence="1" type="ORF">SAMN05216580_0358</name>
</gene>
<evidence type="ECO:0000313" key="2">
    <source>
        <dbReference type="Proteomes" id="UP000243063"/>
    </source>
</evidence>
<dbReference type="SUPFAM" id="SSF53756">
    <property type="entry name" value="UDP-Glycosyltransferase/glycogen phosphorylase"/>
    <property type="match status" value="1"/>
</dbReference>
<dbReference type="AlphaFoldDB" id="A0A1H2E758"/>
<accession>A0A1H2E758</accession>